<dbReference type="EMBL" id="NRRY01000022">
    <property type="protein sequence ID" value="MBK1619487.1"/>
    <property type="molecule type" value="Genomic_DNA"/>
</dbReference>
<dbReference type="InterPro" id="IPR051932">
    <property type="entry name" value="Bact_StressResp_Reg"/>
</dbReference>
<accession>A0A9X1B5A8</accession>
<evidence type="ECO:0000259" key="3">
    <source>
        <dbReference type="PROSITE" id="PS50801"/>
    </source>
</evidence>
<evidence type="ECO:0000313" key="4">
    <source>
        <dbReference type="EMBL" id="MBK1619487.1"/>
    </source>
</evidence>
<reference evidence="4 5" key="1">
    <citation type="journal article" date="2020" name="Microorganisms">
        <title>Osmotic Adaptation and Compatible Solute Biosynthesis of Phototrophic Bacteria as Revealed from Genome Analyses.</title>
        <authorList>
            <person name="Imhoff J.F."/>
            <person name="Rahn T."/>
            <person name="Kunzel S."/>
            <person name="Keller A."/>
            <person name="Neulinger S.C."/>
        </authorList>
    </citation>
    <scope>NUCLEOTIDE SEQUENCE [LARGE SCALE GENOMIC DNA]</scope>
    <source>
        <strain evidence="4 5">DSM 25653</strain>
    </source>
</reference>
<evidence type="ECO:0000256" key="1">
    <source>
        <dbReference type="ARBA" id="ARBA00022553"/>
    </source>
</evidence>
<keyword evidence="1" id="KW-0597">Phosphoprotein</keyword>
<dbReference type="SUPFAM" id="SSF52091">
    <property type="entry name" value="SpoIIaa-like"/>
    <property type="match status" value="1"/>
</dbReference>
<gene>
    <name evidence="4" type="ORF">CKO42_13785</name>
</gene>
<organism evidence="4 5">
    <name type="scientific">Lamprobacter modestohalophilus</name>
    <dbReference type="NCBI Taxonomy" id="1064514"/>
    <lineage>
        <taxon>Bacteria</taxon>
        <taxon>Pseudomonadati</taxon>
        <taxon>Pseudomonadota</taxon>
        <taxon>Gammaproteobacteria</taxon>
        <taxon>Chromatiales</taxon>
        <taxon>Chromatiaceae</taxon>
        <taxon>Lamprobacter</taxon>
    </lineage>
</organism>
<dbReference type="CDD" id="cd07041">
    <property type="entry name" value="STAS_RsbR_RsbS_like"/>
    <property type="match status" value="1"/>
</dbReference>
<proteinExistence type="predicted"/>
<dbReference type="InterPro" id="IPR036513">
    <property type="entry name" value="STAS_dom_sf"/>
</dbReference>
<protein>
    <recommendedName>
        <fullName evidence="3">STAS domain-containing protein</fullName>
    </recommendedName>
</protein>
<comment type="caution">
    <text evidence="4">The sequence shown here is derived from an EMBL/GenBank/DDBJ whole genome shotgun (WGS) entry which is preliminary data.</text>
</comment>
<dbReference type="PROSITE" id="PS50801">
    <property type="entry name" value="STAS"/>
    <property type="match status" value="1"/>
</dbReference>
<feature type="compositionally biased region" description="Polar residues" evidence="2">
    <location>
        <begin position="59"/>
        <end position="71"/>
    </location>
</feature>
<dbReference type="Pfam" id="PF01740">
    <property type="entry name" value="STAS"/>
    <property type="match status" value="1"/>
</dbReference>
<keyword evidence="5" id="KW-1185">Reference proteome</keyword>
<sequence length="305" mass="33395">MTLSLSQVLSSHQDQLLNHWLHDLSQAAADSGLNPAHPELMEPLRALFWAIIAQLNQEPAQQPNQTPSQASAHAPDQPAPLASERSEQQAALKTELQQLIAKQARLQRNLSDTLGFLLHLKHLVLKALLAAEAHDPTDRSILWLDHCFEQIARQAFDSALAERDRYISEQSLSIMELSTPVLRLWHQILLLPLVGVIDTGRARQVTDHLLEAIAKYEARVTVIDLTGVPIIDTSVAQHIMKTVDAARLLGSRVVLTGISPEGAQTLTKLGIRFGDVISRASLRAGIAEALLITGKRISAMDGGAR</sequence>
<feature type="domain" description="STAS" evidence="3">
    <location>
        <begin position="178"/>
        <end position="293"/>
    </location>
</feature>
<dbReference type="Gene3D" id="3.30.750.24">
    <property type="entry name" value="STAS domain"/>
    <property type="match status" value="1"/>
</dbReference>
<evidence type="ECO:0000256" key="2">
    <source>
        <dbReference type="SAM" id="MobiDB-lite"/>
    </source>
</evidence>
<feature type="region of interest" description="Disordered" evidence="2">
    <location>
        <begin position="59"/>
        <end position="88"/>
    </location>
</feature>
<name>A0A9X1B5A8_9GAMM</name>
<dbReference type="PANTHER" id="PTHR33745">
    <property type="entry name" value="RSBT ANTAGONIST PROTEIN RSBS-RELATED"/>
    <property type="match status" value="1"/>
</dbReference>
<dbReference type="RefSeq" id="WP_200244934.1">
    <property type="nucleotide sequence ID" value="NZ_NRRY01000022.1"/>
</dbReference>
<dbReference type="AlphaFoldDB" id="A0A9X1B5A8"/>
<evidence type="ECO:0000313" key="5">
    <source>
        <dbReference type="Proteomes" id="UP001138768"/>
    </source>
</evidence>
<dbReference type="Proteomes" id="UP001138768">
    <property type="component" value="Unassembled WGS sequence"/>
</dbReference>
<dbReference type="PANTHER" id="PTHR33745:SF3">
    <property type="entry name" value="RSBT CO-ANTAGONIST PROTEIN RSBRC"/>
    <property type="match status" value="1"/>
</dbReference>
<dbReference type="InterPro" id="IPR002645">
    <property type="entry name" value="STAS_dom"/>
</dbReference>